<accession>A0ABN9YCT4</accession>
<keyword evidence="2" id="KW-1185">Reference proteome</keyword>
<protein>
    <submittedName>
        <fullName evidence="1">Uncharacterized protein</fullName>
    </submittedName>
</protein>
<dbReference type="EMBL" id="CAUYUJ010022209">
    <property type="protein sequence ID" value="CAK0909507.1"/>
    <property type="molecule type" value="Genomic_DNA"/>
</dbReference>
<dbReference type="Proteomes" id="UP001189429">
    <property type="component" value="Unassembled WGS sequence"/>
</dbReference>
<sequence>MSEPQVSPSIQQMVAEQRASPPWAYDVDDPSCAKPLGLRLIDMDDVLFTQSHVHDSFSHEMRPVLDMVNALLRGDVEQRDIPVVRVAWRSGAFWSIDNRRTFVFKHCKVGRACLEVCEWTQEFDMKWRGGSAMHEQSGGGKRAGLIQRLKDPVALTRIFTTARGVAQLWH</sequence>
<evidence type="ECO:0000313" key="2">
    <source>
        <dbReference type="Proteomes" id="UP001189429"/>
    </source>
</evidence>
<reference evidence="1" key="1">
    <citation type="submission" date="2023-10" db="EMBL/GenBank/DDBJ databases">
        <authorList>
            <person name="Chen Y."/>
            <person name="Shah S."/>
            <person name="Dougan E. K."/>
            <person name="Thang M."/>
            <person name="Chan C."/>
        </authorList>
    </citation>
    <scope>NUCLEOTIDE SEQUENCE [LARGE SCALE GENOMIC DNA]</scope>
</reference>
<proteinExistence type="predicted"/>
<comment type="caution">
    <text evidence="1">The sequence shown here is derived from an EMBL/GenBank/DDBJ whole genome shotgun (WGS) entry which is preliminary data.</text>
</comment>
<name>A0ABN9YCT4_9DINO</name>
<organism evidence="1 2">
    <name type="scientific">Prorocentrum cordatum</name>
    <dbReference type="NCBI Taxonomy" id="2364126"/>
    <lineage>
        <taxon>Eukaryota</taxon>
        <taxon>Sar</taxon>
        <taxon>Alveolata</taxon>
        <taxon>Dinophyceae</taxon>
        <taxon>Prorocentrales</taxon>
        <taxon>Prorocentraceae</taxon>
        <taxon>Prorocentrum</taxon>
    </lineage>
</organism>
<evidence type="ECO:0000313" key="1">
    <source>
        <dbReference type="EMBL" id="CAK0909507.1"/>
    </source>
</evidence>
<gene>
    <name evidence="1" type="ORF">PCOR1329_LOCUS83902</name>
</gene>